<dbReference type="AlphaFoldDB" id="A0A8S9WVR7"/>
<dbReference type="InterPro" id="IPR004210">
    <property type="entry name" value="BESS_motif"/>
</dbReference>
<dbReference type="SMART" id="SM00595">
    <property type="entry name" value="MADF"/>
    <property type="match status" value="1"/>
</dbReference>
<feature type="region of interest" description="Disordered" evidence="1">
    <location>
        <begin position="246"/>
        <end position="269"/>
    </location>
</feature>
<reference evidence="3" key="1">
    <citation type="journal article" date="2021" name="Mol. Ecol. Resour.">
        <title>Apolygus lucorum genome provides insights into omnivorousness and mesophyll feeding.</title>
        <authorList>
            <person name="Liu Y."/>
            <person name="Liu H."/>
            <person name="Wang H."/>
            <person name="Huang T."/>
            <person name="Liu B."/>
            <person name="Yang B."/>
            <person name="Yin L."/>
            <person name="Li B."/>
            <person name="Zhang Y."/>
            <person name="Zhang S."/>
            <person name="Jiang F."/>
            <person name="Zhang X."/>
            <person name="Ren Y."/>
            <person name="Wang B."/>
            <person name="Wang S."/>
            <person name="Lu Y."/>
            <person name="Wu K."/>
            <person name="Fan W."/>
            <person name="Wang G."/>
        </authorList>
    </citation>
    <scope>NUCLEOTIDE SEQUENCE</scope>
    <source>
        <strain evidence="3">12Hb</strain>
    </source>
</reference>
<dbReference type="Proteomes" id="UP000466442">
    <property type="component" value="Unassembled WGS sequence"/>
</dbReference>
<evidence type="ECO:0000313" key="3">
    <source>
        <dbReference type="EMBL" id="KAF6199415.1"/>
    </source>
</evidence>
<evidence type="ECO:0000256" key="1">
    <source>
        <dbReference type="SAM" id="MobiDB-lite"/>
    </source>
</evidence>
<dbReference type="InterPro" id="IPR006578">
    <property type="entry name" value="MADF-dom"/>
</dbReference>
<evidence type="ECO:0000313" key="4">
    <source>
        <dbReference type="Proteomes" id="UP000466442"/>
    </source>
</evidence>
<organism evidence="3 4">
    <name type="scientific">Apolygus lucorum</name>
    <name type="common">Small green plant bug</name>
    <name type="synonym">Lygocoris lucorum</name>
    <dbReference type="NCBI Taxonomy" id="248454"/>
    <lineage>
        <taxon>Eukaryota</taxon>
        <taxon>Metazoa</taxon>
        <taxon>Ecdysozoa</taxon>
        <taxon>Arthropoda</taxon>
        <taxon>Hexapoda</taxon>
        <taxon>Insecta</taxon>
        <taxon>Pterygota</taxon>
        <taxon>Neoptera</taxon>
        <taxon>Paraneoptera</taxon>
        <taxon>Hemiptera</taxon>
        <taxon>Heteroptera</taxon>
        <taxon>Panheteroptera</taxon>
        <taxon>Cimicomorpha</taxon>
        <taxon>Miridae</taxon>
        <taxon>Mirini</taxon>
        <taxon>Apolygus</taxon>
    </lineage>
</organism>
<keyword evidence="4" id="KW-1185">Reference proteome</keyword>
<proteinExistence type="predicted"/>
<dbReference type="OrthoDB" id="6629411at2759"/>
<feature type="domain" description="MADF" evidence="2">
    <location>
        <begin position="5"/>
        <end position="94"/>
    </location>
</feature>
<dbReference type="PROSITE" id="PS51029">
    <property type="entry name" value="MADF"/>
    <property type="match status" value="1"/>
</dbReference>
<accession>A0A8S9WVR7</accession>
<dbReference type="Pfam" id="PF02944">
    <property type="entry name" value="BESS"/>
    <property type="match status" value="1"/>
</dbReference>
<name>A0A8S9WVR7_APOLU</name>
<dbReference type="EMBL" id="WIXP02000015">
    <property type="protein sequence ID" value="KAF6199415.1"/>
    <property type="molecule type" value="Genomic_DNA"/>
</dbReference>
<sequence>MDMEMLIQTVQDHPALYNPSHPDYGKKKTTDSLWEKIAEELNYSNGVVVKDHWTRLRNRHRNAIQNRKKKQALGQSCSSWIYQSEMEFLLPFMPKNLVSSLRSESPEENASENDDDSSQMELLSSDHEPEQEEIEFMQPEFDSSLPKIKQPEIERTFSLQPQKKRKYEVSESALETVDQKVINVDELVQELISYRNQKAEESTDPLYQFFTSMYQTTKGLPSKYQLKIRKKLFYAVSDAEEELLNAESSQVSNNQLSSSNSEATPSTHRKNMWKMAASPPIWSLFPRSNQQF</sequence>
<dbReference type="PANTHER" id="PTHR12243">
    <property type="entry name" value="MADF DOMAIN TRANSCRIPTION FACTOR"/>
    <property type="match status" value="1"/>
</dbReference>
<feature type="compositionally biased region" description="Acidic residues" evidence="1">
    <location>
        <begin position="106"/>
        <end position="118"/>
    </location>
</feature>
<feature type="region of interest" description="Disordered" evidence="1">
    <location>
        <begin position="100"/>
        <end position="132"/>
    </location>
</feature>
<dbReference type="PANTHER" id="PTHR12243:SF67">
    <property type="entry name" value="COREPRESSOR OF PANGOLIN, ISOFORM A-RELATED"/>
    <property type="match status" value="1"/>
</dbReference>
<dbReference type="InterPro" id="IPR039353">
    <property type="entry name" value="TF_Adf1"/>
</dbReference>
<comment type="caution">
    <text evidence="3">The sequence shown here is derived from an EMBL/GenBank/DDBJ whole genome shotgun (WGS) entry which is preliminary data.</text>
</comment>
<protein>
    <recommendedName>
        <fullName evidence="2">MADF domain-containing protein</fullName>
    </recommendedName>
</protein>
<gene>
    <name evidence="3" type="ORF">GE061_007441</name>
</gene>
<feature type="compositionally biased region" description="Low complexity" evidence="1">
    <location>
        <begin position="248"/>
        <end position="261"/>
    </location>
</feature>
<dbReference type="Pfam" id="PF10545">
    <property type="entry name" value="MADF_DNA_bdg"/>
    <property type="match status" value="1"/>
</dbReference>
<evidence type="ECO:0000259" key="2">
    <source>
        <dbReference type="PROSITE" id="PS51029"/>
    </source>
</evidence>